<organism evidence="1 2">
    <name type="scientific">Paramormyrops kingsleyae</name>
    <dbReference type="NCBI Taxonomy" id="1676925"/>
    <lineage>
        <taxon>Eukaryota</taxon>
        <taxon>Metazoa</taxon>
        <taxon>Chordata</taxon>
        <taxon>Craniata</taxon>
        <taxon>Vertebrata</taxon>
        <taxon>Euteleostomi</taxon>
        <taxon>Actinopterygii</taxon>
        <taxon>Neopterygii</taxon>
        <taxon>Teleostei</taxon>
        <taxon>Osteoglossocephala</taxon>
        <taxon>Osteoglossomorpha</taxon>
        <taxon>Osteoglossiformes</taxon>
        <taxon>Mormyridae</taxon>
        <taxon>Paramormyrops</taxon>
    </lineage>
</organism>
<proteinExistence type="predicted"/>
<dbReference type="AlphaFoldDB" id="A0A3B3QG17"/>
<reference evidence="1" key="2">
    <citation type="submission" date="2025-09" db="UniProtKB">
        <authorList>
            <consortium name="Ensembl"/>
        </authorList>
    </citation>
    <scope>IDENTIFICATION</scope>
</reference>
<dbReference type="Ensembl" id="ENSPKIT00000029065.1">
    <property type="protein sequence ID" value="ENSPKIP00000005073.1"/>
    <property type="gene ID" value="ENSPKIG00000021902.1"/>
</dbReference>
<evidence type="ECO:0000313" key="2">
    <source>
        <dbReference type="Proteomes" id="UP000261540"/>
    </source>
</evidence>
<protein>
    <recommendedName>
        <fullName evidence="3">C3H1-type domain-containing protein</fullName>
    </recommendedName>
</protein>
<name>A0A3B3QG17_9TELE</name>
<keyword evidence="2" id="KW-1185">Reference proteome</keyword>
<sequence length="93" mass="10562">MFLVKHSFTHTHTHRIKHSITQKQPVKVHKSSQECICVYKAVCMCPWGPLCPYIHIQCLLSRSRKLEAQSHDCEETNQSAALAFLKGLLTATS</sequence>
<reference evidence="1" key="1">
    <citation type="submission" date="2025-08" db="UniProtKB">
        <authorList>
            <consortium name="Ensembl"/>
        </authorList>
    </citation>
    <scope>IDENTIFICATION</scope>
</reference>
<dbReference type="Proteomes" id="UP000261540">
    <property type="component" value="Unplaced"/>
</dbReference>
<accession>A0A3B3QG17</accession>
<evidence type="ECO:0008006" key="3">
    <source>
        <dbReference type="Google" id="ProtNLM"/>
    </source>
</evidence>
<evidence type="ECO:0000313" key="1">
    <source>
        <dbReference type="Ensembl" id="ENSPKIP00000005073.1"/>
    </source>
</evidence>